<comment type="caution">
    <text evidence="9">The sequence shown here is derived from an EMBL/GenBank/DDBJ whole genome shotgun (WGS) entry which is preliminary data.</text>
</comment>
<dbReference type="VEuPathDB" id="FungiDB:HZS61_009820"/>
<feature type="domain" description="Peptidase M16 N-terminal" evidence="8">
    <location>
        <begin position="73"/>
        <end position="147"/>
    </location>
</feature>
<keyword evidence="5" id="KW-0862">Zinc</keyword>
<dbReference type="Proteomes" id="UP000285084">
    <property type="component" value="Unassembled WGS sequence"/>
</dbReference>
<organism evidence="9 10">
    <name type="scientific">Fusarium oxysporum</name>
    <name type="common">Fusarium vascular wilt</name>
    <dbReference type="NCBI Taxonomy" id="5507"/>
    <lineage>
        <taxon>Eukaryota</taxon>
        <taxon>Fungi</taxon>
        <taxon>Dikarya</taxon>
        <taxon>Ascomycota</taxon>
        <taxon>Pezizomycotina</taxon>
        <taxon>Sordariomycetes</taxon>
        <taxon>Hypocreomycetidae</taxon>
        <taxon>Hypocreales</taxon>
        <taxon>Nectriaceae</taxon>
        <taxon>Fusarium</taxon>
        <taxon>Fusarium oxysporum species complex</taxon>
    </lineage>
</organism>
<dbReference type="InterPro" id="IPR011249">
    <property type="entry name" value="Metalloenz_LuxS/M16"/>
</dbReference>
<evidence type="ECO:0000256" key="4">
    <source>
        <dbReference type="ARBA" id="ARBA00022801"/>
    </source>
</evidence>
<evidence type="ECO:0000313" key="10">
    <source>
        <dbReference type="Proteomes" id="UP000285084"/>
    </source>
</evidence>
<dbReference type="InterPro" id="IPR050626">
    <property type="entry name" value="Peptidase_M16"/>
</dbReference>
<dbReference type="GO" id="GO:0005829">
    <property type="term" value="C:cytosol"/>
    <property type="evidence" value="ECO:0007669"/>
    <property type="project" value="TreeGrafter"/>
</dbReference>
<gene>
    <name evidence="9" type="ORF">BFJ69_g15651</name>
</gene>
<evidence type="ECO:0000256" key="5">
    <source>
        <dbReference type="ARBA" id="ARBA00022833"/>
    </source>
</evidence>
<dbReference type="PANTHER" id="PTHR43690:SF18">
    <property type="entry name" value="INSULIN-DEGRADING ENZYME-RELATED"/>
    <property type="match status" value="1"/>
</dbReference>
<dbReference type="VEuPathDB" id="FungiDB:FOZG_05338"/>
<keyword evidence="3" id="KW-0479">Metal-binding</keyword>
<evidence type="ECO:0000256" key="2">
    <source>
        <dbReference type="ARBA" id="ARBA00022670"/>
    </source>
</evidence>
<dbReference type="Pfam" id="PF00675">
    <property type="entry name" value="Peptidase_M16"/>
    <property type="match status" value="1"/>
</dbReference>
<dbReference type="SUPFAM" id="SSF63411">
    <property type="entry name" value="LuxS/MPP-like metallohydrolase"/>
    <property type="match status" value="1"/>
</dbReference>
<dbReference type="VEuPathDB" id="FungiDB:FOIG_16326"/>
<keyword evidence="6" id="KW-0482">Metalloprotease</keyword>
<dbReference type="VEuPathDB" id="FungiDB:FOXG_01908"/>
<keyword evidence="4" id="KW-0378">Hydrolase</keyword>
<evidence type="ECO:0000259" key="8">
    <source>
        <dbReference type="Pfam" id="PF00675"/>
    </source>
</evidence>
<dbReference type="PANTHER" id="PTHR43690">
    <property type="entry name" value="NARDILYSIN"/>
    <property type="match status" value="1"/>
</dbReference>
<reference evidence="9 10" key="1">
    <citation type="journal article" date="2018" name="Sci. Rep.">
        <title>Characterisation of pathogen-specific regions and novel effector candidates in Fusarium oxysporum f. sp. cepae.</title>
        <authorList>
            <person name="Armitage A.D."/>
            <person name="Taylor A."/>
            <person name="Sobczyk M.K."/>
            <person name="Baxter L."/>
            <person name="Greenfield B.P."/>
            <person name="Bates H.J."/>
            <person name="Wilson F."/>
            <person name="Jackson A.C."/>
            <person name="Ott S."/>
            <person name="Harrison R.J."/>
            <person name="Clarkson J.P."/>
        </authorList>
    </citation>
    <scope>NUCLEOTIDE SEQUENCE [LARGE SCALE GENOMIC DNA]</scope>
    <source>
        <strain evidence="9 10">Fo_A13</strain>
    </source>
</reference>
<dbReference type="VEuPathDB" id="FungiDB:FOC4_g10000382"/>
<proteinExistence type="inferred from homology"/>
<evidence type="ECO:0000256" key="6">
    <source>
        <dbReference type="ARBA" id="ARBA00023049"/>
    </source>
</evidence>
<dbReference type="GO" id="GO:0051603">
    <property type="term" value="P:proteolysis involved in protein catabolic process"/>
    <property type="evidence" value="ECO:0007669"/>
    <property type="project" value="TreeGrafter"/>
</dbReference>
<dbReference type="VEuPathDB" id="FungiDB:FOMG_05167"/>
<keyword evidence="7" id="KW-0812">Transmembrane</keyword>
<dbReference type="EMBL" id="MRCX01000319">
    <property type="protein sequence ID" value="RKK66165.1"/>
    <property type="molecule type" value="Genomic_DNA"/>
</dbReference>
<keyword evidence="7" id="KW-1133">Transmembrane helix</keyword>
<comment type="similarity">
    <text evidence="1">Belongs to the peptidase M16 family.</text>
</comment>
<name>A0A420MDL6_FUSOX</name>
<keyword evidence="7" id="KW-0472">Membrane</keyword>
<evidence type="ECO:0000256" key="1">
    <source>
        <dbReference type="ARBA" id="ARBA00007261"/>
    </source>
</evidence>
<dbReference type="VEuPathDB" id="FungiDB:FOC1_g10013858"/>
<dbReference type="Gene3D" id="3.30.830.10">
    <property type="entry name" value="Metalloenzyme, LuxS/M16 peptidase-like"/>
    <property type="match status" value="1"/>
</dbReference>
<dbReference type="GO" id="GO:0005739">
    <property type="term" value="C:mitochondrion"/>
    <property type="evidence" value="ECO:0007669"/>
    <property type="project" value="TreeGrafter"/>
</dbReference>
<accession>A0A420MDL6</accession>
<evidence type="ECO:0000256" key="7">
    <source>
        <dbReference type="SAM" id="Phobius"/>
    </source>
</evidence>
<sequence>MPYSQHDEDATPAADDAPIPITLVPTLSRSLHFTIMIIESFVWTMSSRLSWYMTPRPTRSALLWIILATSLISPLLFMGAKKFLIENKYGQYLSANSGSSNAYTRPTSTNYFFDISAKPDNDQDPSDNNLSLREALDRFAQFFIEPLSL</sequence>
<evidence type="ECO:0000313" key="9">
    <source>
        <dbReference type="EMBL" id="RKK66165.1"/>
    </source>
</evidence>
<evidence type="ECO:0000256" key="3">
    <source>
        <dbReference type="ARBA" id="ARBA00022723"/>
    </source>
</evidence>
<dbReference type="InterPro" id="IPR011765">
    <property type="entry name" value="Pept_M16_N"/>
</dbReference>
<dbReference type="GO" id="GO:0046872">
    <property type="term" value="F:metal ion binding"/>
    <property type="evidence" value="ECO:0007669"/>
    <property type="project" value="UniProtKB-KW"/>
</dbReference>
<dbReference type="GO" id="GO:0004222">
    <property type="term" value="F:metalloendopeptidase activity"/>
    <property type="evidence" value="ECO:0007669"/>
    <property type="project" value="TreeGrafter"/>
</dbReference>
<feature type="transmembrane region" description="Helical" evidence="7">
    <location>
        <begin position="61"/>
        <end position="80"/>
    </location>
</feature>
<protein>
    <recommendedName>
        <fullName evidence="8">Peptidase M16 N-terminal domain-containing protein</fullName>
    </recommendedName>
</protein>
<dbReference type="GO" id="GO:0043171">
    <property type="term" value="P:peptide catabolic process"/>
    <property type="evidence" value="ECO:0007669"/>
    <property type="project" value="TreeGrafter"/>
</dbReference>
<dbReference type="AlphaFoldDB" id="A0A420MDL6"/>
<keyword evidence="2" id="KW-0645">Protease</keyword>